<keyword evidence="3 6" id="KW-0812">Transmembrane</keyword>
<dbReference type="Proteomes" id="UP001501285">
    <property type="component" value="Unassembled WGS sequence"/>
</dbReference>
<feature type="transmembrane region" description="Helical" evidence="6">
    <location>
        <begin position="281"/>
        <end position="299"/>
    </location>
</feature>
<dbReference type="SUPFAM" id="SSF103481">
    <property type="entry name" value="Multidrug resistance efflux transporter EmrE"/>
    <property type="match status" value="2"/>
</dbReference>
<feature type="transmembrane region" description="Helical" evidence="6">
    <location>
        <begin position="64"/>
        <end position="83"/>
    </location>
</feature>
<dbReference type="InterPro" id="IPR050638">
    <property type="entry name" value="AA-Vitamin_Transporters"/>
</dbReference>
<evidence type="ECO:0000256" key="3">
    <source>
        <dbReference type="ARBA" id="ARBA00022692"/>
    </source>
</evidence>
<comment type="caution">
    <text evidence="8">The sequence shown here is derived from an EMBL/GenBank/DDBJ whole genome shotgun (WGS) entry which is preliminary data.</text>
</comment>
<feature type="domain" description="EamA" evidence="7">
    <location>
        <begin position="149"/>
        <end position="297"/>
    </location>
</feature>
<dbReference type="EMBL" id="BAAANB010000021">
    <property type="protein sequence ID" value="GAA2032547.1"/>
    <property type="molecule type" value="Genomic_DNA"/>
</dbReference>
<dbReference type="PANTHER" id="PTHR32322:SF2">
    <property type="entry name" value="EAMA DOMAIN-CONTAINING PROTEIN"/>
    <property type="match status" value="1"/>
</dbReference>
<comment type="subcellular location">
    <subcellularLocation>
        <location evidence="1">Membrane</location>
        <topology evidence="1">Multi-pass membrane protein</topology>
    </subcellularLocation>
</comment>
<evidence type="ECO:0000256" key="2">
    <source>
        <dbReference type="ARBA" id="ARBA00007362"/>
    </source>
</evidence>
<evidence type="ECO:0000256" key="1">
    <source>
        <dbReference type="ARBA" id="ARBA00004141"/>
    </source>
</evidence>
<dbReference type="Pfam" id="PF00892">
    <property type="entry name" value="EamA"/>
    <property type="match status" value="2"/>
</dbReference>
<keyword evidence="4 6" id="KW-1133">Transmembrane helix</keyword>
<gene>
    <name evidence="8" type="ORF">GCM10009740_23340</name>
</gene>
<keyword evidence="9" id="KW-1185">Reference proteome</keyword>
<feature type="transmembrane region" description="Helical" evidence="6">
    <location>
        <begin position="34"/>
        <end position="52"/>
    </location>
</feature>
<feature type="transmembrane region" description="Helical" evidence="6">
    <location>
        <begin position="179"/>
        <end position="202"/>
    </location>
</feature>
<feature type="transmembrane region" description="Helical" evidence="6">
    <location>
        <begin position="147"/>
        <end position="167"/>
    </location>
</feature>
<evidence type="ECO:0000313" key="9">
    <source>
        <dbReference type="Proteomes" id="UP001501285"/>
    </source>
</evidence>
<protein>
    <submittedName>
        <fullName evidence="8">DMT family transporter</fullName>
    </submittedName>
</protein>
<evidence type="ECO:0000259" key="7">
    <source>
        <dbReference type="Pfam" id="PF00892"/>
    </source>
</evidence>
<feature type="transmembrane region" description="Helical" evidence="6">
    <location>
        <begin position="7"/>
        <end position="28"/>
    </location>
</feature>
<accession>A0ABN2UGK3</accession>
<feature type="transmembrane region" description="Helical" evidence="6">
    <location>
        <begin position="122"/>
        <end position="141"/>
    </location>
</feature>
<evidence type="ECO:0000256" key="5">
    <source>
        <dbReference type="ARBA" id="ARBA00023136"/>
    </source>
</evidence>
<dbReference type="PANTHER" id="PTHR32322">
    <property type="entry name" value="INNER MEMBRANE TRANSPORTER"/>
    <property type="match status" value="1"/>
</dbReference>
<keyword evidence="5 6" id="KW-0472">Membrane</keyword>
<evidence type="ECO:0000313" key="8">
    <source>
        <dbReference type="EMBL" id="GAA2032547.1"/>
    </source>
</evidence>
<feature type="transmembrane region" description="Helical" evidence="6">
    <location>
        <begin position="222"/>
        <end position="243"/>
    </location>
</feature>
<evidence type="ECO:0000256" key="6">
    <source>
        <dbReference type="SAM" id="Phobius"/>
    </source>
</evidence>
<feature type="domain" description="EamA" evidence="7">
    <location>
        <begin position="10"/>
        <end position="135"/>
    </location>
</feature>
<dbReference type="InterPro" id="IPR037185">
    <property type="entry name" value="EmrE-like"/>
</dbReference>
<proteinExistence type="inferred from homology"/>
<reference evidence="9" key="1">
    <citation type="journal article" date="2019" name="Int. J. Syst. Evol. Microbiol.">
        <title>The Global Catalogue of Microorganisms (GCM) 10K type strain sequencing project: providing services to taxonomists for standard genome sequencing and annotation.</title>
        <authorList>
            <consortium name="The Broad Institute Genomics Platform"/>
            <consortium name="The Broad Institute Genome Sequencing Center for Infectious Disease"/>
            <person name="Wu L."/>
            <person name="Ma J."/>
        </authorList>
    </citation>
    <scope>NUCLEOTIDE SEQUENCE [LARGE SCALE GENOMIC DNA]</scope>
    <source>
        <strain evidence="9">JCM 14283</strain>
    </source>
</reference>
<dbReference type="InterPro" id="IPR000620">
    <property type="entry name" value="EamA_dom"/>
</dbReference>
<sequence>MPWQARFGALALIWGSSFLLMKYALHWFAPTQIATGRILFGAVTVTLLLHLVGGRLPRSRRVWAHLLVVGLLLASLPFTLFPLGEERVASALAGIGNATTPMATVLATAAMLPAERLPGRKIVAVGVGFLGVLVIAQPWQASGRPDLLGFGFTLVAGASYGIGWTWVRKHLAKEDLGGLQLPAALLVVASAQMVVVLLAWWALHRSAFAAPWSSVTGATGGWAQPVLSLLALGVLGTGVAYLLQFDVVRAVGQQVGSLVTYVIPIVSVALGYLLLGERLGVWQLAGAALVLGAAVFVAGPNRRRPVSRAG</sequence>
<evidence type="ECO:0000256" key="4">
    <source>
        <dbReference type="ARBA" id="ARBA00022989"/>
    </source>
</evidence>
<feature type="transmembrane region" description="Helical" evidence="6">
    <location>
        <begin position="89"/>
        <end position="110"/>
    </location>
</feature>
<organism evidence="8 9">
    <name type="scientific">Terrabacter terrae</name>
    <dbReference type="NCBI Taxonomy" id="318434"/>
    <lineage>
        <taxon>Bacteria</taxon>
        <taxon>Bacillati</taxon>
        <taxon>Actinomycetota</taxon>
        <taxon>Actinomycetes</taxon>
        <taxon>Micrococcales</taxon>
        <taxon>Intrasporangiaceae</taxon>
        <taxon>Terrabacter</taxon>
    </lineage>
</organism>
<feature type="transmembrane region" description="Helical" evidence="6">
    <location>
        <begin position="255"/>
        <end position="275"/>
    </location>
</feature>
<name>A0ABN2UGK3_9MICO</name>
<comment type="similarity">
    <text evidence="2">Belongs to the EamA transporter family.</text>
</comment>